<feature type="transmembrane region" description="Helical" evidence="1">
    <location>
        <begin position="199"/>
        <end position="217"/>
    </location>
</feature>
<dbReference type="KEGG" id="faa:HMPREF0389_00677"/>
<dbReference type="Pfam" id="PF02517">
    <property type="entry name" value="Rce1-like"/>
    <property type="match status" value="1"/>
</dbReference>
<feature type="domain" description="CAAX prenyl protease 2/Lysostaphin resistance protein A-like" evidence="2">
    <location>
        <begin position="120"/>
        <end position="210"/>
    </location>
</feature>
<proteinExistence type="predicted"/>
<dbReference type="InterPro" id="IPR003675">
    <property type="entry name" value="Rce1/LyrA-like_dom"/>
</dbReference>
<keyword evidence="3" id="KW-0378">Hydrolase</keyword>
<protein>
    <submittedName>
        <fullName evidence="3">CAAX amino terminal protease family protein</fullName>
    </submittedName>
</protein>
<dbReference type="GO" id="GO:0006508">
    <property type="term" value="P:proteolysis"/>
    <property type="evidence" value="ECO:0007669"/>
    <property type="project" value="UniProtKB-KW"/>
</dbReference>
<keyword evidence="1" id="KW-0472">Membrane</keyword>
<feature type="transmembrane region" description="Helical" evidence="1">
    <location>
        <begin position="7"/>
        <end position="30"/>
    </location>
</feature>
<dbReference type="STRING" id="546269.HMPREF0389_00677"/>
<keyword evidence="1" id="KW-0812">Transmembrane</keyword>
<dbReference type="eggNOG" id="COG1266">
    <property type="taxonomic scope" value="Bacteria"/>
</dbReference>
<dbReference type="PANTHER" id="PTHR36435">
    <property type="entry name" value="SLR1288 PROTEIN"/>
    <property type="match status" value="1"/>
</dbReference>
<dbReference type="RefSeq" id="WP_014262680.1">
    <property type="nucleotide sequence ID" value="NC_016630.1"/>
</dbReference>
<keyword evidence="4" id="KW-1185">Reference proteome</keyword>
<reference evidence="4" key="1">
    <citation type="submission" date="2010-12" db="EMBL/GenBank/DDBJ databases">
        <title>The genome sequence of Filifactor alocis strain ATCC 35896.</title>
        <authorList>
            <consortium name="The Broad Institute Genome Sequencing Platform"/>
            <person name="Ward D."/>
            <person name="Earl A."/>
            <person name="Feldgarden M."/>
            <person name="Young S.K."/>
            <person name="Gargeya S."/>
            <person name="Zeng Q."/>
            <person name="Alvarado L."/>
            <person name="Berlin A."/>
            <person name="Bochicchio J."/>
            <person name="Chapman S.B."/>
            <person name="Chen Z."/>
            <person name="Freedman E."/>
            <person name="Gellesch M."/>
            <person name="Goldberg J."/>
            <person name="Griggs A."/>
            <person name="Gujja S."/>
            <person name="Heilman E."/>
            <person name="Heiman D."/>
            <person name="Howarth C."/>
            <person name="Mehta T."/>
            <person name="Neiman D."/>
            <person name="Pearson M."/>
            <person name="Roberts A."/>
            <person name="Saif S."/>
            <person name="Shea T."/>
            <person name="Shenoy N."/>
            <person name="Sisk P."/>
            <person name="Stolte C."/>
            <person name="Sykes S."/>
            <person name="White J."/>
            <person name="Yandava C."/>
            <person name="Izard J."/>
            <person name="Blanton J.M."/>
            <person name="Baranova O.V."/>
            <person name="Tanner A.C."/>
            <person name="Dewhirst F.E."/>
            <person name="Haas B."/>
            <person name="Nusbaum C."/>
            <person name="Birren B."/>
        </authorList>
    </citation>
    <scope>NUCLEOTIDE SEQUENCE [LARGE SCALE GENOMIC DNA]</scope>
    <source>
        <strain evidence="4">ATCC 35896 / D40 B5</strain>
    </source>
</reference>
<dbReference type="InterPro" id="IPR052710">
    <property type="entry name" value="CAAX_protease"/>
</dbReference>
<dbReference type="AlphaFoldDB" id="D6GPQ4"/>
<organism evidence="3 4">
    <name type="scientific">Filifactor alocis (strain ATCC 35896 / CCUG 47790 / D40 B5)</name>
    <name type="common">Fusobacterium alocis</name>
    <dbReference type="NCBI Taxonomy" id="546269"/>
    <lineage>
        <taxon>Bacteria</taxon>
        <taxon>Bacillati</taxon>
        <taxon>Bacillota</taxon>
        <taxon>Clostridia</taxon>
        <taxon>Peptostreptococcales</taxon>
        <taxon>Filifactoraceae</taxon>
        <taxon>Filifactor</taxon>
    </lineage>
</organism>
<dbReference type="Proteomes" id="UP000007468">
    <property type="component" value="Chromosome"/>
</dbReference>
<dbReference type="GO" id="GO:0004175">
    <property type="term" value="F:endopeptidase activity"/>
    <property type="evidence" value="ECO:0007669"/>
    <property type="project" value="UniProtKB-ARBA"/>
</dbReference>
<dbReference type="EMBL" id="CP002390">
    <property type="protein sequence ID" value="EFE28757.1"/>
    <property type="molecule type" value="Genomic_DNA"/>
</dbReference>
<feature type="transmembrane region" description="Helical" evidence="1">
    <location>
        <begin position="42"/>
        <end position="59"/>
    </location>
</feature>
<feature type="transmembrane region" description="Helical" evidence="1">
    <location>
        <begin position="176"/>
        <end position="192"/>
    </location>
</feature>
<keyword evidence="1" id="KW-1133">Transmembrane helix</keyword>
<dbReference type="PANTHER" id="PTHR36435:SF1">
    <property type="entry name" value="CAAX AMINO TERMINAL PROTEASE FAMILY PROTEIN"/>
    <property type="match status" value="1"/>
</dbReference>
<evidence type="ECO:0000313" key="4">
    <source>
        <dbReference type="Proteomes" id="UP000007468"/>
    </source>
</evidence>
<accession>D6GPQ4</accession>
<keyword evidence="3" id="KW-0645">Protease</keyword>
<dbReference type="GO" id="GO:0080120">
    <property type="term" value="P:CAAX-box protein maturation"/>
    <property type="evidence" value="ECO:0007669"/>
    <property type="project" value="UniProtKB-ARBA"/>
</dbReference>
<name>D6GPQ4_FILAD</name>
<evidence type="ECO:0000259" key="2">
    <source>
        <dbReference type="Pfam" id="PF02517"/>
    </source>
</evidence>
<feature type="transmembrane region" description="Helical" evidence="1">
    <location>
        <begin position="79"/>
        <end position="99"/>
    </location>
</feature>
<feature type="transmembrane region" description="Helical" evidence="1">
    <location>
        <begin position="152"/>
        <end position="170"/>
    </location>
</feature>
<evidence type="ECO:0000256" key="1">
    <source>
        <dbReference type="SAM" id="Phobius"/>
    </source>
</evidence>
<feature type="transmembrane region" description="Helical" evidence="1">
    <location>
        <begin position="119"/>
        <end position="140"/>
    </location>
</feature>
<sequence>MKKTKPFFMLVIYFFSVVIPIFSVVVRALLPHVLHTTFSEPALIGIEYTLLFCITMSLYGKDVWDSFAYLKQKPFKKIFFVLFLYISSLLLLFVLLYVLDIPPEQTENNQIVLEYIKSVPFLWALILISVFGAIVEEVVFRHIMIGHFSKKIPTFLAVSLSMTCFVLLHSFHYPELVHYIPLTLMITTSYLVSEKNMSISFLFHFINNAISVIALYHQP</sequence>
<gene>
    <name evidence="3" type="ordered locus">HMPREF0389_00677</name>
</gene>
<evidence type="ECO:0000313" key="3">
    <source>
        <dbReference type="EMBL" id="EFE28757.1"/>
    </source>
</evidence>